<dbReference type="EMBL" id="NHNI01000002">
    <property type="protein sequence ID" value="OZY84624.1"/>
    <property type="molecule type" value="Genomic_DNA"/>
</dbReference>
<evidence type="ECO:0000313" key="5">
    <source>
        <dbReference type="Proteomes" id="UP000216101"/>
    </source>
</evidence>
<dbReference type="SUPFAM" id="SSF52218">
    <property type="entry name" value="Flavoproteins"/>
    <property type="match status" value="1"/>
</dbReference>
<dbReference type="Gene3D" id="3.40.50.360">
    <property type="match status" value="1"/>
</dbReference>
<evidence type="ECO:0000256" key="2">
    <source>
        <dbReference type="ARBA" id="ARBA00022643"/>
    </source>
</evidence>
<sequence length="148" mass="16132">MSNIQIFIGSVYGGAEEVAELVGEELRALGHEVTLNTYARAEDLARDPNEIILLCHSNTGSGELPDNILPLYLHLTRDYPRISGRRFGVINLADSCYTTFNEAGVMLAAAFEDLGAQRIGEPLVLDASSGDDAATEARNWVKHWATLL</sequence>
<keyword evidence="5" id="KW-1185">Reference proteome</keyword>
<dbReference type="AlphaFoldDB" id="A0A266Q424"/>
<reference evidence="5" key="1">
    <citation type="submission" date="2017-05" db="EMBL/GenBank/DDBJ databases">
        <authorList>
            <person name="Barney B.M."/>
        </authorList>
    </citation>
    <scope>NUCLEOTIDE SEQUENCE [LARGE SCALE GENOMIC DNA]</scope>
    <source>
        <strain evidence="5">PSBB022</strain>
    </source>
</reference>
<dbReference type="GO" id="GO:0016491">
    <property type="term" value="F:oxidoreductase activity"/>
    <property type="evidence" value="ECO:0007669"/>
    <property type="project" value="TreeGrafter"/>
</dbReference>
<dbReference type="Pfam" id="PF00258">
    <property type="entry name" value="Flavodoxin_1"/>
    <property type="match status" value="1"/>
</dbReference>
<evidence type="ECO:0000256" key="1">
    <source>
        <dbReference type="ARBA" id="ARBA00022630"/>
    </source>
</evidence>
<dbReference type="RefSeq" id="WP_078042415.1">
    <property type="nucleotide sequence ID" value="NZ_NHNI01000002.1"/>
</dbReference>
<keyword evidence="2" id="KW-0288">FMN</keyword>
<gene>
    <name evidence="4" type="ORF">CBP51_15730</name>
</gene>
<dbReference type="GO" id="GO:0050660">
    <property type="term" value="F:flavin adenine dinucleotide binding"/>
    <property type="evidence" value="ECO:0007669"/>
    <property type="project" value="TreeGrafter"/>
</dbReference>
<feature type="domain" description="Flavodoxin-like" evidence="3">
    <location>
        <begin position="4"/>
        <end position="145"/>
    </location>
</feature>
<name>A0A266Q424_9GAMM</name>
<protein>
    <submittedName>
        <fullName evidence="4">Flavodoxin</fullName>
    </submittedName>
</protein>
<dbReference type="STRING" id="1209072.GCA_000766945_00476"/>
<organism evidence="4 5">
    <name type="scientific">Cellvibrio mixtus</name>
    <dbReference type="NCBI Taxonomy" id="39650"/>
    <lineage>
        <taxon>Bacteria</taxon>
        <taxon>Pseudomonadati</taxon>
        <taxon>Pseudomonadota</taxon>
        <taxon>Gammaproteobacteria</taxon>
        <taxon>Cellvibrionales</taxon>
        <taxon>Cellvibrionaceae</taxon>
        <taxon>Cellvibrio</taxon>
    </lineage>
</organism>
<accession>A0A266Q424</accession>
<dbReference type="GO" id="GO:0005829">
    <property type="term" value="C:cytosol"/>
    <property type="evidence" value="ECO:0007669"/>
    <property type="project" value="TreeGrafter"/>
</dbReference>
<dbReference type="InterPro" id="IPR008254">
    <property type="entry name" value="Flavodoxin/NO_synth"/>
</dbReference>
<comment type="caution">
    <text evidence="4">The sequence shown here is derived from an EMBL/GenBank/DDBJ whole genome shotgun (WGS) entry which is preliminary data.</text>
</comment>
<evidence type="ECO:0000259" key="3">
    <source>
        <dbReference type="PROSITE" id="PS50902"/>
    </source>
</evidence>
<dbReference type="Proteomes" id="UP000216101">
    <property type="component" value="Unassembled WGS sequence"/>
</dbReference>
<dbReference type="InterPro" id="IPR029039">
    <property type="entry name" value="Flavoprotein-like_sf"/>
</dbReference>
<proteinExistence type="predicted"/>
<dbReference type="GO" id="GO:0010181">
    <property type="term" value="F:FMN binding"/>
    <property type="evidence" value="ECO:0007669"/>
    <property type="project" value="InterPro"/>
</dbReference>
<keyword evidence="1" id="KW-0285">Flavoprotein</keyword>
<dbReference type="PROSITE" id="PS50902">
    <property type="entry name" value="FLAVODOXIN_LIKE"/>
    <property type="match status" value="1"/>
</dbReference>
<dbReference type="PANTHER" id="PTHR19384">
    <property type="entry name" value="NITRIC OXIDE SYNTHASE-RELATED"/>
    <property type="match status" value="1"/>
</dbReference>
<evidence type="ECO:0000313" key="4">
    <source>
        <dbReference type="EMBL" id="OZY84624.1"/>
    </source>
</evidence>